<dbReference type="GO" id="GO:0006171">
    <property type="term" value="P:cAMP biosynthetic process"/>
    <property type="evidence" value="ECO:0007669"/>
    <property type="project" value="InterPro"/>
</dbReference>
<feature type="domain" description="Adenylate cyclase class-I N-terminal" evidence="1">
    <location>
        <begin position="22"/>
        <end position="216"/>
    </location>
</feature>
<dbReference type="Pfam" id="PF12633">
    <property type="entry name" value="Adenyl_cycl_N"/>
    <property type="match status" value="1"/>
</dbReference>
<dbReference type="GO" id="GO:0004016">
    <property type="term" value="F:adenylate cyclase activity"/>
    <property type="evidence" value="ECO:0007669"/>
    <property type="project" value="InterPro"/>
</dbReference>
<dbReference type="InterPro" id="IPR000274">
    <property type="entry name" value="Adenylate_cyclase_1"/>
</dbReference>
<comment type="caution">
    <text evidence="2">The sequence shown here is derived from an EMBL/GenBank/DDBJ whole genome shotgun (WGS) entry which is preliminary data.</text>
</comment>
<accession>A0A177NQW8</accession>
<dbReference type="EMBL" id="LUUI01000044">
    <property type="protein sequence ID" value="OAI20467.1"/>
    <property type="molecule type" value="Genomic_DNA"/>
</dbReference>
<reference evidence="2 3" key="1">
    <citation type="submission" date="2016-03" db="EMBL/GenBank/DDBJ databases">
        <authorList>
            <person name="Ploux O."/>
        </authorList>
    </citation>
    <scope>NUCLEOTIDE SEQUENCE [LARGE SCALE GENOMIC DNA]</scope>
    <source>
        <strain evidence="2 3">R-45370</strain>
    </source>
</reference>
<proteinExistence type="predicted"/>
<dbReference type="Gene3D" id="3.30.460.10">
    <property type="entry name" value="Beta Polymerase, domain 2"/>
    <property type="match status" value="1"/>
</dbReference>
<dbReference type="PANTHER" id="PTHR38760">
    <property type="entry name" value="ADENYLATE CYCLASE"/>
    <property type="match status" value="1"/>
</dbReference>
<dbReference type="AlphaFoldDB" id="A0A177NQW8"/>
<dbReference type="RefSeq" id="WP_066977783.1">
    <property type="nucleotide sequence ID" value="NZ_LUUI01000044.1"/>
</dbReference>
<dbReference type="Proteomes" id="UP000078476">
    <property type="component" value="Unassembled WGS sequence"/>
</dbReference>
<name>A0A177NQW8_9GAMM</name>
<evidence type="ECO:0000313" key="3">
    <source>
        <dbReference type="Proteomes" id="UP000078476"/>
    </source>
</evidence>
<organism evidence="2 3">
    <name type="scientific">Methylomonas lenta</name>
    <dbReference type="NCBI Taxonomy" id="980561"/>
    <lineage>
        <taxon>Bacteria</taxon>
        <taxon>Pseudomonadati</taxon>
        <taxon>Pseudomonadota</taxon>
        <taxon>Gammaproteobacteria</taxon>
        <taxon>Methylococcales</taxon>
        <taxon>Methylococcaceae</taxon>
        <taxon>Methylomonas</taxon>
    </lineage>
</organism>
<dbReference type="PANTHER" id="PTHR38760:SF1">
    <property type="entry name" value="ADENYLATE CYCLASE"/>
    <property type="match status" value="1"/>
</dbReference>
<dbReference type="OrthoDB" id="5571448at2"/>
<dbReference type="InterPro" id="IPR043519">
    <property type="entry name" value="NT_sf"/>
</dbReference>
<protein>
    <submittedName>
        <fullName evidence="2">Adenylate cyclase</fullName>
    </submittedName>
</protein>
<dbReference type="InterPro" id="IPR024685">
    <property type="entry name" value="Adenylate_cyclase_1_N"/>
</dbReference>
<gene>
    <name evidence="2" type="ORF">A1359_03135</name>
</gene>
<dbReference type="Pfam" id="PF01295">
    <property type="entry name" value="Adenylate_cycl"/>
    <property type="match status" value="1"/>
</dbReference>
<dbReference type="PIRSF" id="PIRSF001444">
    <property type="entry name" value="Adenylate_cycl"/>
    <property type="match status" value="1"/>
</dbReference>
<evidence type="ECO:0000259" key="1">
    <source>
        <dbReference type="Pfam" id="PF12633"/>
    </source>
</evidence>
<evidence type="ECO:0000313" key="2">
    <source>
        <dbReference type="EMBL" id="OAI20467.1"/>
    </source>
</evidence>
<sequence length="932" mass="107713">MTSRFPPIHLGAPGEEISKKDLYTVAERFKHFNQSRLQRVQAFLQPRQHDFLYILPLLFHQNHPLLPGFVSLETPAGIPDYLPSKQAINTAKQFSKAYLYKRKALRRYSIQSIFLMGSVGSIAFSKDSDIDIWLCHEPSLIADELEELQQKARLIEKWAASLKLEVHFFLLNSEQFRQGENTPLSAESSGVTQHYLLLEEFYRTSIYIAGRVPMWWLVPPHQENNYPQYVAHLLENRFISESDVLDFGGLQDIPLAEFVSATLWHIYKSLSSPHKALLKLFLMESYATEFPRPQWLCSSMKQAIYRGDFSVDTLDPYLLIYNKVDDYLRQAGSVQRLNLARECFQIKIMGSSSSSLDNKTRQLHDDFMGMIARRWQWPDDLISNLAKQNFWDIKKATIEHAVIRDQLQQCLRVILKITGDPIDHPDQNHDLKLLSRKLRAFLDLRPGKVEVLTTRTMVHAKPNVWAIAELPLTDTQSTWCLFEGRMPPAPQSAEQAIKQCDTLLELLCWAVVNGLYRRDLNLQLQTKTQKITDSDFSRLITELNAFLSKYLPAKETGLEIYAQPNRLLSSLLMVNLGEGLAIDANQQQFMMSERSDPLSYGESRYCFVQGIQKLSVSSWGEVTLQQYVGLEGIFACLSEIFSNTIKPLVPESLQVVCYTRGRGRSIELRIESIFAQLLERFAKHPQQYGSRYFVAAATGYCCFKWQNNALGFYFLENHNQLLHELYSAQPQYSAVIFDDFVLEQTYIPFLYQHNLPDTLQIFYHATSKHVAVYIIDEKSALFVRQHSGANPQHILMHYCVFIKTLQLEAKLPENLLIKCYEIQRNSSGVVSCHATQVKQGNSVLDLRVRIVVDRDEDLAVYCNERKFSTVDARSYREVKNYILSFRQGHEDYPFHITEIEVPLELLGVKHIDQVQSLHYLNYKQKIEEKLNI</sequence>
<keyword evidence="3" id="KW-1185">Reference proteome</keyword>
<dbReference type="STRING" id="980561.A1359_03135"/>
<dbReference type="SUPFAM" id="SSF81301">
    <property type="entry name" value="Nucleotidyltransferase"/>
    <property type="match status" value="1"/>
</dbReference>